<evidence type="ECO:0000313" key="2">
    <source>
        <dbReference type="EMBL" id="CAD5231059.1"/>
    </source>
</evidence>
<comment type="caution">
    <text evidence="2">The sequence shown here is derived from an EMBL/GenBank/DDBJ whole genome shotgun (WGS) entry which is preliminary data.</text>
</comment>
<feature type="region of interest" description="Disordered" evidence="1">
    <location>
        <begin position="32"/>
        <end position="122"/>
    </location>
</feature>
<evidence type="ECO:0000313" key="3">
    <source>
        <dbReference type="Proteomes" id="UP000614601"/>
    </source>
</evidence>
<evidence type="ECO:0000256" key="1">
    <source>
        <dbReference type="SAM" id="MobiDB-lite"/>
    </source>
</evidence>
<dbReference type="Proteomes" id="UP000783686">
    <property type="component" value="Unassembled WGS sequence"/>
</dbReference>
<dbReference type="Proteomes" id="UP000614601">
    <property type="component" value="Unassembled WGS sequence"/>
</dbReference>
<proteinExistence type="predicted"/>
<dbReference type="EMBL" id="CAJFCW020000006">
    <property type="protein sequence ID" value="CAG9128371.1"/>
    <property type="molecule type" value="Genomic_DNA"/>
</dbReference>
<accession>A0A811LSY0</accession>
<feature type="region of interest" description="Disordered" evidence="1">
    <location>
        <begin position="176"/>
        <end position="206"/>
    </location>
</feature>
<sequence length="206" mass="22921">MQLFYDISCLRFGRGNSDRIGELPTVIPADQRRQYQPVPTAPDAMDPYGGQAGQFGGQTGQFGGQSGQFGQNGQVPGQNGQFPGKFGQNGQTEVQNVQNPHYGQNPQYAQGPSYSNPAHDSWTEWDDKADITEQKIAEYRKNLAQKQKPSQEKPDDEVDLFSELQPTVKAAKKYIIHDSSAQKPQQSVREDLFSVQDVPSYNQPKI</sequence>
<organism evidence="2 3">
    <name type="scientific">Bursaphelenchus okinawaensis</name>
    <dbReference type="NCBI Taxonomy" id="465554"/>
    <lineage>
        <taxon>Eukaryota</taxon>
        <taxon>Metazoa</taxon>
        <taxon>Ecdysozoa</taxon>
        <taxon>Nematoda</taxon>
        <taxon>Chromadorea</taxon>
        <taxon>Rhabditida</taxon>
        <taxon>Tylenchina</taxon>
        <taxon>Tylenchomorpha</taxon>
        <taxon>Aphelenchoidea</taxon>
        <taxon>Aphelenchoididae</taxon>
        <taxon>Bursaphelenchus</taxon>
    </lineage>
</organism>
<dbReference type="OrthoDB" id="5823082at2759"/>
<keyword evidence="3" id="KW-1185">Reference proteome</keyword>
<dbReference type="AlphaFoldDB" id="A0A811LSY0"/>
<feature type="compositionally biased region" description="Polar residues" evidence="1">
    <location>
        <begin position="88"/>
        <end position="118"/>
    </location>
</feature>
<protein>
    <submittedName>
        <fullName evidence="2">Uncharacterized protein</fullName>
    </submittedName>
</protein>
<feature type="compositionally biased region" description="Gly residues" evidence="1">
    <location>
        <begin position="50"/>
        <end position="67"/>
    </location>
</feature>
<name>A0A811LSY0_9BILA</name>
<dbReference type="EMBL" id="CAJFDH010000006">
    <property type="protein sequence ID" value="CAD5231059.1"/>
    <property type="molecule type" value="Genomic_DNA"/>
</dbReference>
<gene>
    <name evidence="2" type="ORF">BOKJ2_LOCUS14452</name>
</gene>
<feature type="compositionally biased region" description="Polar residues" evidence="1">
    <location>
        <begin position="197"/>
        <end position="206"/>
    </location>
</feature>
<reference evidence="2" key="1">
    <citation type="submission" date="2020-09" db="EMBL/GenBank/DDBJ databases">
        <authorList>
            <person name="Kikuchi T."/>
        </authorList>
    </citation>
    <scope>NUCLEOTIDE SEQUENCE</scope>
    <source>
        <strain evidence="2">SH1</strain>
    </source>
</reference>
<feature type="compositionally biased region" description="Low complexity" evidence="1">
    <location>
        <begin position="68"/>
        <end position="84"/>
    </location>
</feature>